<dbReference type="GO" id="GO:0016020">
    <property type="term" value="C:membrane"/>
    <property type="evidence" value="ECO:0007669"/>
    <property type="project" value="TreeGrafter"/>
</dbReference>
<evidence type="ECO:0008006" key="8">
    <source>
        <dbReference type="Google" id="ProtNLM"/>
    </source>
</evidence>
<keyword evidence="5" id="KW-0472">Membrane</keyword>
<comment type="similarity">
    <text evidence="1">Belongs to the short-chain dehydrogenases/reductases (SDR) family.</text>
</comment>
<dbReference type="AlphaFoldDB" id="A0AAD7BDG4"/>
<evidence type="ECO:0000256" key="3">
    <source>
        <dbReference type="ARBA" id="ARBA00023002"/>
    </source>
</evidence>
<protein>
    <recommendedName>
        <fullName evidence="8">NAD(P)-binding protein</fullName>
    </recommendedName>
</protein>
<sequence>MSSPRATYLLLALALAPILTFLRRRSNRRSRKLPRKNERILLIGASSGIGRTLAHQYVALGVKSLCVVGRRPDMIAEVASEADSASTQPGTTEVLGVAADFTKVEDMVNLRRQLESKWGGIDTLIVVAGVSALRPLLEISGKGDKEGIQHLVDVSNRAIEGNFTGPLIAAATFIPLLQRTSSSPSILLVNSLASAIPAPTRALYASTKASSLHLYQALAIEHPLIAFTNFLPSTVEGDFRASAVDGGTPREADPNKTGLKRVDVARRCIQAIERREKNVFMPWVMGPAHLLYWMWPRLLERFASKNISLMGRRDEVLGTYSLIVIISKANSALDSLVEYC</sequence>
<keyword evidence="7" id="KW-1185">Reference proteome</keyword>
<feature type="transmembrane region" description="Helical" evidence="5">
    <location>
        <begin position="6"/>
        <end position="22"/>
    </location>
</feature>
<dbReference type="EMBL" id="JARKIF010000020">
    <property type="protein sequence ID" value="KAJ7617803.1"/>
    <property type="molecule type" value="Genomic_DNA"/>
</dbReference>
<name>A0AAD7BDG4_9AGAR</name>
<dbReference type="SUPFAM" id="SSF51735">
    <property type="entry name" value="NAD(P)-binding Rossmann-fold domains"/>
    <property type="match status" value="1"/>
</dbReference>
<keyword evidence="3" id="KW-0560">Oxidoreductase</keyword>
<organism evidence="6 7">
    <name type="scientific">Roridomyces roridus</name>
    <dbReference type="NCBI Taxonomy" id="1738132"/>
    <lineage>
        <taxon>Eukaryota</taxon>
        <taxon>Fungi</taxon>
        <taxon>Dikarya</taxon>
        <taxon>Basidiomycota</taxon>
        <taxon>Agaricomycotina</taxon>
        <taxon>Agaricomycetes</taxon>
        <taxon>Agaricomycetidae</taxon>
        <taxon>Agaricales</taxon>
        <taxon>Marasmiineae</taxon>
        <taxon>Mycenaceae</taxon>
        <taxon>Roridomyces</taxon>
    </lineage>
</organism>
<dbReference type="PRINTS" id="PR00081">
    <property type="entry name" value="GDHRDH"/>
</dbReference>
<evidence type="ECO:0000313" key="7">
    <source>
        <dbReference type="Proteomes" id="UP001221142"/>
    </source>
</evidence>
<keyword evidence="2" id="KW-0521">NADP</keyword>
<evidence type="ECO:0000256" key="2">
    <source>
        <dbReference type="ARBA" id="ARBA00022857"/>
    </source>
</evidence>
<dbReference type="InterPro" id="IPR036291">
    <property type="entry name" value="NAD(P)-bd_dom_sf"/>
</dbReference>
<reference evidence="6" key="1">
    <citation type="submission" date="2023-03" db="EMBL/GenBank/DDBJ databases">
        <title>Massive genome expansion in bonnet fungi (Mycena s.s.) driven by repeated elements and novel gene families across ecological guilds.</title>
        <authorList>
            <consortium name="Lawrence Berkeley National Laboratory"/>
            <person name="Harder C.B."/>
            <person name="Miyauchi S."/>
            <person name="Viragh M."/>
            <person name="Kuo A."/>
            <person name="Thoen E."/>
            <person name="Andreopoulos B."/>
            <person name="Lu D."/>
            <person name="Skrede I."/>
            <person name="Drula E."/>
            <person name="Henrissat B."/>
            <person name="Morin E."/>
            <person name="Kohler A."/>
            <person name="Barry K."/>
            <person name="LaButti K."/>
            <person name="Morin E."/>
            <person name="Salamov A."/>
            <person name="Lipzen A."/>
            <person name="Mereny Z."/>
            <person name="Hegedus B."/>
            <person name="Baldrian P."/>
            <person name="Stursova M."/>
            <person name="Weitz H."/>
            <person name="Taylor A."/>
            <person name="Grigoriev I.V."/>
            <person name="Nagy L.G."/>
            <person name="Martin F."/>
            <person name="Kauserud H."/>
        </authorList>
    </citation>
    <scope>NUCLEOTIDE SEQUENCE</scope>
    <source>
        <strain evidence="6">9284</strain>
    </source>
</reference>
<keyword evidence="5" id="KW-1133">Transmembrane helix</keyword>
<dbReference type="Gene3D" id="3.40.50.720">
    <property type="entry name" value="NAD(P)-binding Rossmann-like Domain"/>
    <property type="match status" value="1"/>
</dbReference>
<comment type="caution">
    <text evidence="6">The sequence shown here is derived from an EMBL/GenBank/DDBJ whole genome shotgun (WGS) entry which is preliminary data.</text>
</comment>
<evidence type="ECO:0000256" key="4">
    <source>
        <dbReference type="ARBA" id="ARBA00037096"/>
    </source>
</evidence>
<dbReference type="PANTHER" id="PTHR44196">
    <property type="entry name" value="DEHYDROGENASE/REDUCTASE SDR FAMILY MEMBER 7B"/>
    <property type="match status" value="1"/>
</dbReference>
<dbReference type="InterPro" id="IPR002347">
    <property type="entry name" value="SDR_fam"/>
</dbReference>
<dbReference type="PANTHER" id="PTHR44196:SF1">
    <property type="entry name" value="DEHYDROGENASE_REDUCTASE SDR FAMILY MEMBER 7B"/>
    <property type="match status" value="1"/>
</dbReference>
<evidence type="ECO:0000256" key="5">
    <source>
        <dbReference type="SAM" id="Phobius"/>
    </source>
</evidence>
<dbReference type="GO" id="GO:0016491">
    <property type="term" value="F:oxidoreductase activity"/>
    <property type="evidence" value="ECO:0007669"/>
    <property type="project" value="UniProtKB-KW"/>
</dbReference>
<dbReference type="PROSITE" id="PS00061">
    <property type="entry name" value="ADH_SHORT"/>
    <property type="match status" value="1"/>
</dbReference>
<dbReference type="InterPro" id="IPR020904">
    <property type="entry name" value="Sc_DH/Rdtase_CS"/>
</dbReference>
<comment type="function">
    <text evidence="4">Putative oxidoreductase.</text>
</comment>
<accession>A0AAD7BDG4</accession>
<keyword evidence="5" id="KW-0812">Transmembrane</keyword>
<proteinExistence type="inferred from homology"/>
<evidence type="ECO:0000256" key="1">
    <source>
        <dbReference type="ARBA" id="ARBA00006484"/>
    </source>
</evidence>
<dbReference type="Pfam" id="PF00106">
    <property type="entry name" value="adh_short"/>
    <property type="match status" value="1"/>
</dbReference>
<dbReference type="Proteomes" id="UP001221142">
    <property type="component" value="Unassembled WGS sequence"/>
</dbReference>
<gene>
    <name evidence="6" type="ORF">FB45DRAFT_840639</name>
</gene>
<evidence type="ECO:0000313" key="6">
    <source>
        <dbReference type="EMBL" id="KAJ7617803.1"/>
    </source>
</evidence>